<dbReference type="EMBL" id="JRRC01169169">
    <property type="protein sequence ID" value="KHG01075.1"/>
    <property type="molecule type" value="Genomic_DNA"/>
</dbReference>
<reference evidence="2" key="1">
    <citation type="submission" date="2014-09" db="EMBL/GenBank/DDBJ databases">
        <authorList>
            <person name="Mudge J."/>
            <person name="Ramaraj T."/>
            <person name="Lindquist I.E."/>
            <person name="Bharti A.K."/>
            <person name="Sundararajan A."/>
            <person name="Cameron C.T."/>
            <person name="Woodward J.E."/>
            <person name="May G.D."/>
            <person name="Brubaker C."/>
            <person name="Broadhvest J."/>
            <person name="Wilkins T.A."/>
        </authorList>
    </citation>
    <scope>NUCLEOTIDE SEQUENCE</scope>
    <source>
        <strain evidence="2">cv. AKA8401</strain>
    </source>
</reference>
<accession>A0A0B0MJW3</accession>
<sequence>MHLCISLSTGPLLSKK</sequence>
<keyword evidence="2" id="KW-1185">Reference proteome</keyword>
<evidence type="ECO:0000313" key="2">
    <source>
        <dbReference type="Proteomes" id="UP000032142"/>
    </source>
</evidence>
<evidence type="ECO:0000313" key="1">
    <source>
        <dbReference type="EMBL" id="KHG01075.1"/>
    </source>
</evidence>
<dbReference type="Proteomes" id="UP000032142">
    <property type="component" value="Unassembled WGS sequence"/>
</dbReference>
<proteinExistence type="predicted"/>
<organism evidence="1 2">
    <name type="scientific">Gossypium arboreum</name>
    <name type="common">Tree cotton</name>
    <name type="synonym">Gossypium nanking</name>
    <dbReference type="NCBI Taxonomy" id="29729"/>
    <lineage>
        <taxon>Eukaryota</taxon>
        <taxon>Viridiplantae</taxon>
        <taxon>Streptophyta</taxon>
        <taxon>Embryophyta</taxon>
        <taxon>Tracheophyta</taxon>
        <taxon>Spermatophyta</taxon>
        <taxon>Magnoliopsida</taxon>
        <taxon>eudicotyledons</taxon>
        <taxon>Gunneridae</taxon>
        <taxon>Pentapetalae</taxon>
        <taxon>rosids</taxon>
        <taxon>malvids</taxon>
        <taxon>Malvales</taxon>
        <taxon>Malvaceae</taxon>
        <taxon>Malvoideae</taxon>
        <taxon>Gossypium</taxon>
    </lineage>
</organism>
<gene>
    <name evidence="1" type="ORF">F383_39183</name>
</gene>
<dbReference type="AlphaFoldDB" id="A0A0B0MJW3"/>
<name>A0A0B0MJW3_GOSAR</name>
<comment type="caution">
    <text evidence="1">The sequence shown here is derived from an EMBL/GenBank/DDBJ whole genome shotgun (WGS) entry which is preliminary data.</text>
</comment>
<protein>
    <submittedName>
        <fullName evidence="1">Uncharacterized protein</fullName>
    </submittedName>
</protein>